<keyword evidence="1" id="KW-1133">Transmembrane helix</keyword>
<dbReference type="STRING" id="112413.SAMN05421854_107116"/>
<feature type="transmembrane region" description="Helical" evidence="1">
    <location>
        <begin position="6"/>
        <end position="32"/>
    </location>
</feature>
<evidence type="ECO:0000313" key="2">
    <source>
        <dbReference type="EMBL" id="SFP82737.1"/>
    </source>
</evidence>
<keyword evidence="1" id="KW-0472">Membrane</keyword>
<feature type="transmembrane region" description="Helical" evidence="1">
    <location>
        <begin position="130"/>
        <end position="149"/>
    </location>
</feature>
<dbReference type="EMBL" id="FOWC01000007">
    <property type="protein sequence ID" value="SFP82737.1"/>
    <property type="molecule type" value="Genomic_DNA"/>
</dbReference>
<evidence type="ECO:0000313" key="3">
    <source>
        <dbReference type="Proteomes" id="UP000199137"/>
    </source>
</evidence>
<dbReference type="AlphaFoldDB" id="A0A1I5TJ97"/>
<dbReference type="Pfam" id="PF08592">
    <property type="entry name" value="Anthrone_oxy"/>
    <property type="match status" value="1"/>
</dbReference>
<dbReference type="OrthoDB" id="3854156at2"/>
<organism evidence="2 3">
    <name type="scientific">Amycolatopsis rubida</name>
    <dbReference type="NCBI Taxonomy" id="112413"/>
    <lineage>
        <taxon>Bacteria</taxon>
        <taxon>Bacillati</taxon>
        <taxon>Actinomycetota</taxon>
        <taxon>Actinomycetes</taxon>
        <taxon>Pseudonocardiales</taxon>
        <taxon>Pseudonocardiaceae</taxon>
        <taxon>Amycolatopsis</taxon>
    </lineage>
</organism>
<dbReference type="Proteomes" id="UP000199137">
    <property type="component" value="Unassembled WGS sequence"/>
</dbReference>
<accession>A0A1I5TJ97</accession>
<dbReference type="RefSeq" id="WP_093574887.1">
    <property type="nucleotide sequence ID" value="NZ_FOWC01000007.1"/>
</dbReference>
<reference evidence="3" key="1">
    <citation type="submission" date="2016-10" db="EMBL/GenBank/DDBJ databases">
        <authorList>
            <person name="Varghese N."/>
            <person name="Submissions S."/>
        </authorList>
    </citation>
    <scope>NUCLEOTIDE SEQUENCE [LARGE SCALE GENOMIC DNA]</scope>
    <source>
        <strain evidence="3">DSM 44637</strain>
    </source>
</reference>
<proteinExistence type="predicted"/>
<name>A0A1I5TJ97_9PSEU</name>
<feature type="transmembrane region" description="Helical" evidence="1">
    <location>
        <begin position="77"/>
        <end position="97"/>
    </location>
</feature>
<evidence type="ECO:0000256" key="1">
    <source>
        <dbReference type="SAM" id="Phobius"/>
    </source>
</evidence>
<dbReference type="InterPro" id="IPR013901">
    <property type="entry name" value="Anthrone_oxy"/>
</dbReference>
<keyword evidence="1" id="KW-0812">Transmembrane</keyword>
<gene>
    <name evidence="2" type="ORF">SAMN05421854_107116</name>
</gene>
<sequence>MIELLSVVALAGSGLAAGVLLAVALGVVPAFLGLPPDRYVQTHQLVGRSYDRVMPPVVLSTAVLDVALLLVEPGTGARIGFAIATAAMLGVALVSQFGNVPINRVVKAIDASSMPAEWSDPRRRWRGWHLARTWFAMAGLLANGVAVVLKG</sequence>
<protein>
    <submittedName>
        <fullName evidence="2">Uncharacterized membrane protein</fullName>
    </submittedName>
</protein>